<dbReference type="PANTHER" id="PTHR32071">
    <property type="entry name" value="TRANSCRIPTIONAL REGULATORY PROTEIN"/>
    <property type="match status" value="1"/>
</dbReference>
<dbReference type="Pfam" id="PF25601">
    <property type="entry name" value="AAA_lid_14"/>
    <property type="match status" value="1"/>
</dbReference>
<evidence type="ECO:0000256" key="5">
    <source>
        <dbReference type="ARBA" id="ARBA00023163"/>
    </source>
</evidence>
<evidence type="ECO:0000259" key="8">
    <source>
        <dbReference type="PROSITE" id="PS50110"/>
    </source>
</evidence>
<dbReference type="InterPro" id="IPR002078">
    <property type="entry name" value="Sigma_54_int"/>
</dbReference>
<dbReference type="PROSITE" id="PS50110">
    <property type="entry name" value="RESPONSE_REGULATORY"/>
    <property type="match status" value="1"/>
</dbReference>
<dbReference type="InterPro" id="IPR025944">
    <property type="entry name" value="Sigma_54_int_dom_CS"/>
</dbReference>
<dbReference type="Gene3D" id="3.40.50.2300">
    <property type="match status" value="1"/>
</dbReference>
<dbReference type="InterPro" id="IPR003593">
    <property type="entry name" value="AAA+_ATPase"/>
</dbReference>
<dbReference type="InterPro" id="IPR001789">
    <property type="entry name" value="Sig_transdc_resp-reg_receiver"/>
</dbReference>
<organism evidence="9 10">
    <name type="scientific">Balneatrix alpica</name>
    <dbReference type="NCBI Taxonomy" id="75684"/>
    <lineage>
        <taxon>Bacteria</taxon>
        <taxon>Pseudomonadati</taxon>
        <taxon>Pseudomonadota</taxon>
        <taxon>Gammaproteobacteria</taxon>
        <taxon>Oceanospirillales</taxon>
        <taxon>Balneatrichaceae</taxon>
        <taxon>Balneatrix</taxon>
    </lineage>
</organism>
<gene>
    <name evidence="9" type="ORF">ACFFLH_00635</name>
</gene>
<dbReference type="SUPFAM" id="SSF52172">
    <property type="entry name" value="CheY-like"/>
    <property type="match status" value="1"/>
</dbReference>
<feature type="domain" description="Response regulatory" evidence="8">
    <location>
        <begin position="8"/>
        <end position="122"/>
    </location>
</feature>
<dbReference type="Gene3D" id="1.10.10.60">
    <property type="entry name" value="Homeodomain-like"/>
    <property type="match status" value="1"/>
</dbReference>
<dbReference type="CDD" id="cd00009">
    <property type="entry name" value="AAA"/>
    <property type="match status" value="1"/>
</dbReference>
<evidence type="ECO:0000256" key="2">
    <source>
        <dbReference type="ARBA" id="ARBA00022840"/>
    </source>
</evidence>
<dbReference type="PROSITE" id="PS50045">
    <property type="entry name" value="SIGMA54_INTERACT_4"/>
    <property type="match status" value="1"/>
</dbReference>
<dbReference type="Pfam" id="PF00158">
    <property type="entry name" value="Sigma54_activat"/>
    <property type="match status" value="1"/>
</dbReference>
<reference evidence="9 10" key="1">
    <citation type="submission" date="2024-09" db="EMBL/GenBank/DDBJ databases">
        <authorList>
            <person name="Sun Q."/>
            <person name="Mori K."/>
        </authorList>
    </citation>
    <scope>NUCLEOTIDE SEQUENCE [LARGE SCALE GENOMIC DNA]</scope>
    <source>
        <strain evidence="9 10">ATCC 51285</strain>
    </source>
</reference>
<dbReference type="PROSITE" id="PS00676">
    <property type="entry name" value="SIGMA54_INTERACT_2"/>
    <property type="match status" value="1"/>
</dbReference>
<keyword evidence="4" id="KW-0238">DNA-binding</keyword>
<dbReference type="InterPro" id="IPR009057">
    <property type="entry name" value="Homeodomain-like_sf"/>
</dbReference>
<keyword evidence="1" id="KW-0547">Nucleotide-binding</keyword>
<dbReference type="PANTHER" id="PTHR32071:SF117">
    <property type="entry name" value="PTS-DEPENDENT DIHYDROXYACETONE KINASE OPERON REGULATORY PROTEIN-RELATED"/>
    <property type="match status" value="1"/>
</dbReference>
<name>A0ABV5Z6L8_9GAMM</name>
<dbReference type="InterPro" id="IPR011006">
    <property type="entry name" value="CheY-like_superfamily"/>
</dbReference>
<sequence length="464" mass="51762">MSNTNAEVVLLVEDSPTLAALYRAYLRDMQVEVVHCKLGQEALDWLELHTPSAMLLDLILPDMHGMDILQHLQAQHVNYPIIVITAHGSVDVVVSAMRAGAHDFIEKPFDEKRLRLTLSNSLKYFALNQRVKVLSSELNRESFHGFIGRSLVMQGIYRIIESAAPSKATVFIKGESGTGKEVCAEAIHRESPRATKPFVAINCAAIPHDLMESEIFGHVKGAFTGAVAERSGAAERANGGTLFLDEICEMDLDLQSKLLRFIQTGTFQKVGGSSVQKVDVRFICATNKDPMEEVQAGRFREDLYYRLHVIPIRLPPLRERGEDLLLIARALLAEFAQEEGKSYQGFNAAVEAVFMDYPWPGNVRQLQNVVRNIVVLNSGGLVTESMLPEPFDQHHEGHNYISPVKRVVSQVEESQEPILPLAKVERVAIERALKVCDGNVSRAAELLEVSPSTLYRKLQSWQNE</sequence>
<dbReference type="Gene3D" id="3.40.50.300">
    <property type="entry name" value="P-loop containing nucleotide triphosphate hydrolases"/>
    <property type="match status" value="1"/>
</dbReference>
<evidence type="ECO:0000259" key="7">
    <source>
        <dbReference type="PROSITE" id="PS50045"/>
    </source>
</evidence>
<dbReference type="InterPro" id="IPR027417">
    <property type="entry name" value="P-loop_NTPase"/>
</dbReference>
<dbReference type="Pfam" id="PF02954">
    <property type="entry name" value="HTH_8"/>
    <property type="match status" value="1"/>
</dbReference>
<dbReference type="Gene3D" id="1.10.8.60">
    <property type="match status" value="1"/>
</dbReference>
<feature type="modified residue" description="4-aspartylphosphate" evidence="6">
    <location>
        <position position="57"/>
    </location>
</feature>
<dbReference type="InterPro" id="IPR002197">
    <property type="entry name" value="HTH_Fis"/>
</dbReference>
<protein>
    <submittedName>
        <fullName evidence="9">Sigma-54-dependent transcriptional regulator</fullName>
    </submittedName>
</protein>
<evidence type="ECO:0000256" key="3">
    <source>
        <dbReference type="ARBA" id="ARBA00023015"/>
    </source>
</evidence>
<dbReference type="SMART" id="SM00448">
    <property type="entry name" value="REC"/>
    <property type="match status" value="1"/>
</dbReference>
<dbReference type="PRINTS" id="PR01590">
    <property type="entry name" value="HTHFIS"/>
</dbReference>
<keyword evidence="6" id="KW-0597">Phosphoprotein</keyword>
<accession>A0ABV5Z6L8</accession>
<dbReference type="Pfam" id="PF00072">
    <property type="entry name" value="Response_reg"/>
    <property type="match status" value="1"/>
</dbReference>
<dbReference type="SUPFAM" id="SSF46689">
    <property type="entry name" value="Homeodomain-like"/>
    <property type="match status" value="1"/>
</dbReference>
<keyword evidence="3" id="KW-0805">Transcription regulation</keyword>
<evidence type="ECO:0000313" key="10">
    <source>
        <dbReference type="Proteomes" id="UP001589628"/>
    </source>
</evidence>
<dbReference type="PROSITE" id="PS00688">
    <property type="entry name" value="SIGMA54_INTERACT_3"/>
    <property type="match status" value="1"/>
</dbReference>
<feature type="domain" description="Sigma-54 factor interaction" evidence="7">
    <location>
        <begin position="146"/>
        <end position="375"/>
    </location>
</feature>
<evidence type="ECO:0000256" key="1">
    <source>
        <dbReference type="ARBA" id="ARBA00022741"/>
    </source>
</evidence>
<keyword evidence="5" id="KW-0804">Transcription</keyword>
<dbReference type="RefSeq" id="WP_027313447.1">
    <property type="nucleotide sequence ID" value="NZ_JAUESS010000002.1"/>
</dbReference>
<keyword evidence="2" id="KW-0067">ATP-binding</keyword>
<keyword evidence="10" id="KW-1185">Reference proteome</keyword>
<dbReference type="SUPFAM" id="SSF52540">
    <property type="entry name" value="P-loop containing nucleoside triphosphate hydrolases"/>
    <property type="match status" value="1"/>
</dbReference>
<evidence type="ECO:0000256" key="6">
    <source>
        <dbReference type="PROSITE-ProRule" id="PRU00169"/>
    </source>
</evidence>
<evidence type="ECO:0000256" key="4">
    <source>
        <dbReference type="ARBA" id="ARBA00023125"/>
    </source>
</evidence>
<proteinExistence type="predicted"/>
<evidence type="ECO:0000313" key="9">
    <source>
        <dbReference type="EMBL" id="MFB9884918.1"/>
    </source>
</evidence>
<dbReference type="SMART" id="SM00382">
    <property type="entry name" value="AAA"/>
    <property type="match status" value="1"/>
</dbReference>
<dbReference type="CDD" id="cd17572">
    <property type="entry name" value="REC_NtrC1-like"/>
    <property type="match status" value="1"/>
</dbReference>
<dbReference type="Proteomes" id="UP001589628">
    <property type="component" value="Unassembled WGS sequence"/>
</dbReference>
<comment type="caution">
    <text evidence="9">The sequence shown here is derived from an EMBL/GenBank/DDBJ whole genome shotgun (WGS) entry which is preliminary data.</text>
</comment>
<dbReference type="EMBL" id="JBHLZN010000001">
    <property type="protein sequence ID" value="MFB9884918.1"/>
    <property type="molecule type" value="Genomic_DNA"/>
</dbReference>
<dbReference type="InterPro" id="IPR025943">
    <property type="entry name" value="Sigma_54_int_dom_ATP-bd_2"/>
</dbReference>
<dbReference type="InterPro" id="IPR058031">
    <property type="entry name" value="AAA_lid_NorR"/>
</dbReference>